<dbReference type="Proteomes" id="UP000197768">
    <property type="component" value="Unassembled WGS sequence"/>
</dbReference>
<evidence type="ECO:0008006" key="4">
    <source>
        <dbReference type="Google" id="ProtNLM"/>
    </source>
</evidence>
<proteinExistence type="predicted"/>
<comment type="caution">
    <text evidence="2">The sequence shown here is derived from an EMBL/GenBank/DDBJ whole genome shotgun (WGS) entry which is preliminary data.</text>
</comment>
<sequence>MKFLKYWSVVLVYTITSCTLEKTDYEAEIATVVTEYSAFREVTSLKVEHYNICIESLNGTFYKGYNEIRVKVIDSKTNKAVVPTSVSFLPIMISTNDTKSSCPHQSNMEYKSAEGYFAGYSVFTDENDKGAWQINIKITINNQLISGTQTISVLSQDNKNLNMTTFIGNDGEKYYIALIGPKKPKVSENELIAGVYRYNQPTMLNPNQYSFTEVKDYTLKLDPRMPEPSMGNHSSPNNKDLTQEQDGFYHGVVNYTMTGNWTLNLILLDTKGKLIKGSNVPKDFTPGVQGFKSDLFMDILF</sequence>
<feature type="region of interest" description="Disordered" evidence="1">
    <location>
        <begin position="224"/>
        <end position="243"/>
    </location>
</feature>
<gene>
    <name evidence="2" type="ORF">BWK59_09615</name>
</gene>
<dbReference type="EMBL" id="MTCZ01000096">
    <property type="protein sequence ID" value="OWP83611.1"/>
    <property type="molecule type" value="Genomic_DNA"/>
</dbReference>
<protein>
    <recommendedName>
        <fullName evidence="4">YtkA-like domain-containing protein</fullName>
    </recommendedName>
</protein>
<evidence type="ECO:0000313" key="2">
    <source>
        <dbReference type="EMBL" id="OWP83611.1"/>
    </source>
</evidence>
<dbReference type="AlphaFoldDB" id="A0A246GHF3"/>
<name>A0A246GHF3_9FLAO</name>
<reference evidence="2 3" key="1">
    <citation type="journal article" date="2017" name="Infect. Genet. Evol.">
        <title>Comparative genome analysis of fish pathogen Flavobacterium columnare reveals extensive sequence diversity within the species.</title>
        <authorList>
            <person name="Kayansamruaj P."/>
            <person name="Dong H.T."/>
            <person name="Hirono I."/>
            <person name="Kondo H."/>
            <person name="Senapin S."/>
            <person name="Rodkhum C."/>
        </authorList>
    </citation>
    <scope>NUCLEOTIDE SEQUENCE [LARGE SCALE GENOMIC DNA]</scope>
    <source>
        <strain evidence="2 3">1215</strain>
    </source>
</reference>
<accession>A0A246GHF3</accession>
<evidence type="ECO:0000313" key="3">
    <source>
        <dbReference type="Proteomes" id="UP000197768"/>
    </source>
</evidence>
<dbReference type="PROSITE" id="PS51257">
    <property type="entry name" value="PROKAR_LIPOPROTEIN"/>
    <property type="match status" value="1"/>
</dbReference>
<feature type="compositionally biased region" description="Polar residues" evidence="1">
    <location>
        <begin position="231"/>
        <end position="240"/>
    </location>
</feature>
<evidence type="ECO:0000256" key="1">
    <source>
        <dbReference type="SAM" id="MobiDB-lite"/>
    </source>
</evidence>
<dbReference type="RefSeq" id="WP_088393359.1">
    <property type="nucleotide sequence ID" value="NZ_MTCZ01000096.1"/>
</dbReference>
<organism evidence="2 3">
    <name type="scientific">Flavobacterium davisii</name>
    <dbReference type="NCBI Taxonomy" id="2906077"/>
    <lineage>
        <taxon>Bacteria</taxon>
        <taxon>Pseudomonadati</taxon>
        <taxon>Bacteroidota</taxon>
        <taxon>Flavobacteriia</taxon>
        <taxon>Flavobacteriales</taxon>
        <taxon>Flavobacteriaceae</taxon>
        <taxon>Flavobacterium</taxon>
    </lineage>
</organism>